<name>A0ABY7C913_9BASI</name>
<gene>
    <name evidence="1" type="ORF">PtA15_1A841</name>
</gene>
<keyword evidence="2" id="KW-1185">Reference proteome</keyword>
<organism evidence="1 2">
    <name type="scientific">Puccinia triticina</name>
    <dbReference type="NCBI Taxonomy" id="208348"/>
    <lineage>
        <taxon>Eukaryota</taxon>
        <taxon>Fungi</taxon>
        <taxon>Dikarya</taxon>
        <taxon>Basidiomycota</taxon>
        <taxon>Pucciniomycotina</taxon>
        <taxon>Pucciniomycetes</taxon>
        <taxon>Pucciniales</taxon>
        <taxon>Pucciniaceae</taxon>
        <taxon>Puccinia</taxon>
    </lineage>
</organism>
<evidence type="ECO:0000313" key="2">
    <source>
        <dbReference type="Proteomes" id="UP001164743"/>
    </source>
</evidence>
<dbReference type="Proteomes" id="UP001164743">
    <property type="component" value="Chromosome 1A"/>
</dbReference>
<proteinExistence type="predicted"/>
<accession>A0ABY7C913</accession>
<dbReference type="GeneID" id="77806805"/>
<protein>
    <submittedName>
        <fullName evidence="1">Uncharacterized protein</fullName>
    </submittedName>
</protein>
<sequence length="50" mass="5869">MFIIGILTRQPALLTLHISDIRTQLDHLRQTCHESRMYEDSDKPADNPNY</sequence>
<reference evidence="1" key="1">
    <citation type="submission" date="2022-10" db="EMBL/GenBank/DDBJ databases">
        <title>Puccinia triticina Genome sequencing and assembly.</title>
        <authorList>
            <person name="Li C."/>
        </authorList>
    </citation>
    <scope>NUCLEOTIDE SEQUENCE</scope>
    <source>
        <strain evidence="1">Pt15</strain>
    </source>
</reference>
<dbReference type="RefSeq" id="XP_053017054.1">
    <property type="nucleotide sequence ID" value="XM_053165910.1"/>
</dbReference>
<dbReference type="EMBL" id="CP110421">
    <property type="protein sequence ID" value="WAQ81499.1"/>
    <property type="molecule type" value="Genomic_DNA"/>
</dbReference>
<evidence type="ECO:0000313" key="1">
    <source>
        <dbReference type="EMBL" id="WAQ81499.1"/>
    </source>
</evidence>